<dbReference type="Pfam" id="PF02492">
    <property type="entry name" value="cobW"/>
    <property type="match status" value="1"/>
</dbReference>
<dbReference type="EMBL" id="JADBEB010000001">
    <property type="protein sequence ID" value="MBE1486776.1"/>
    <property type="molecule type" value="Genomic_DNA"/>
</dbReference>
<organism evidence="7 8">
    <name type="scientific">Plantactinospora soyae</name>
    <dbReference type="NCBI Taxonomy" id="1544732"/>
    <lineage>
        <taxon>Bacteria</taxon>
        <taxon>Bacillati</taxon>
        <taxon>Actinomycetota</taxon>
        <taxon>Actinomycetes</taxon>
        <taxon>Micromonosporales</taxon>
        <taxon>Micromonosporaceae</taxon>
        <taxon>Plantactinospora</taxon>
    </lineage>
</organism>
<evidence type="ECO:0000256" key="5">
    <source>
        <dbReference type="ARBA" id="ARBA00049117"/>
    </source>
</evidence>
<protein>
    <submittedName>
        <fullName evidence="7">G3E family GTPase</fullName>
    </submittedName>
</protein>
<dbReference type="AlphaFoldDB" id="A0A927M4R8"/>
<keyword evidence="3" id="KW-0143">Chaperone</keyword>
<evidence type="ECO:0000313" key="7">
    <source>
        <dbReference type="EMBL" id="MBE1486776.1"/>
    </source>
</evidence>
<accession>A0A927M4R8</accession>
<dbReference type="Gene3D" id="3.30.1220.10">
    <property type="entry name" value="CobW-like, C-terminal domain"/>
    <property type="match status" value="1"/>
</dbReference>
<dbReference type="GO" id="GO:0016787">
    <property type="term" value="F:hydrolase activity"/>
    <property type="evidence" value="ECO:0007669"/>
    <property type="project" value="UniProtKB-KW"/>
</dbReference>
<dbReference type="InterPro" id="IPR036627">
    <property type="entry name" value="CobW-likC_sf"/>
</dbReference>
<keyword evidence="8" id="KW-1185">Reference proteome</keyword>
<comment type="caution">
    <text evidence="7">The sequence shown here is derived from an EMBL/GenBank/DDBJ whole genome shotgun (WGS) entry which is preliminary data.</text>
</comment>
<dbReference type="Gene3D" id="3.40.50.300">
    <property type="entry name" value="P-loop containing nucleotide triphosphate hydrolases"/>
    <property type="match status" value="1"/>
</dbReference>
<evidence type="ECO:0000256" key="1">
    <source>
        <dbReference type="ARBA" id="ARBA00022741"/>
    </source>
</evidence>
<dbReference type="InterPro" id="IPR003495">
    <property type="entry name" value="CobW/HypB/UreG_nucleotide-bd"/>
</dbReference>
<comment type="catalytic activity">
    <reaction evidence="5">
        <text>GTP + H2O = GDP + phosphate + H(+)</text>
        <dbReference type="Rhea" id="RHEA:19669"/>
        <dbReference type="ChEBI" id="CHEBI:15377"/>
        <dbReference type="ChEBI" id="CHEBI:15378"/>
        <dbReference type="ChEBI" id="CHEBI:37565"/>
        <dbReference type="ChEBI" id="CHEBI:43474"/>
        <dbReference type="ChEBI" id="CHEBI:58189"/>
    </reaction>
    <physiologicalReaction direction="left-to-right" evidence="5">
        <dbReference type="Rhea" id="RHEA:19670"/>
    </physiologicalReaction>
</comment>
<evidence type="ECO:0000313" key="8">
    <source>
        <dbReference type="Proteomes" id="UP000649753"/>
    </source>
</evidence>
<evidence type="ECO:0000256" key="4">
    <source>
        <dbReference type="ARBA" id="ARBA00034320"/>
    </source>
</evidence>
<dbReference type="Pfam" id="PF07683">
    <property type="entry name" value="CobW_C"/>
    <property type="match status" value="1"/>
</dbReference>
<dbReference type="PANTHER" id="PTHR43603">
    <property type="entry name" value="COBW DOMAIN-CONTAINING PROTEIN DDB_G0274527"/>
    <property type="match status" value="1"/>
</dbReference>
<dbReference type="InterPro" id="IPR011629">
    <property type="entry name" value="CobW-like_C"/>
</dbReference>
<keyword evidence="1" id="KW-0547">Nucleotide-binding</keyword>
<dbReference type="PANTHER" id="PTHR43603:SF1">
    <property type="entry name" value="ZINC-REGULATED GTPASE METALLOPROTEIN ACTIVATOR 1"/>
    <property type="match status" value="1"/>
</dbReference>
<name>A0A927M4R8_9ACTN</name>
<reference evidence="7" key="1">
    <citation type="submission" date="2020-10" db="EMBL/GenBank/DDBJ databases">
        <title>Sequencing the genomes of 1000 actinobacteria strains.</title>
        <authorList>
            <person name="Klenk H.-P."/>
        </authorList>
    </citation>
    <scope>NUCLEOTIDE SEQUENCE</scope>
    <source>
        <strain evidence="7">DSM 46832</strain>
    </source>
</reference>
<dbReference type="SMART" id="SM00833">
    <property type="entry name" value="CobW_C"/>
    <property type="match status" value="1"/>
</dbReference>
<evidence type="ECO:0000256" key="2">
    <source>
        <dbReference type="ARBA" id="ARBA00022801"/>
    </source>
</evidence>
<sequence>MSSPLAPDHTTTAGVRTDGRARLTVLSGFWPSATFALARALLADDPSLLLVRHELVDLRAGVVRRVVRTGTGIVEDEMVGLVHGCLSCTLREDVLPTLARLTRTHPGQDLVLMLPETVEPEAVAEVCGHTLVDGAPITDRVHVDSYVTVVDAEHLLDGLASTDDLAGLGIQAADDDHRALADVLVRQIEYADTLVLWGEGRYDGYDSAQLSVLLHRLAPWATQLPVDEPYVDAGALARQLRHTDRHRPETPGVLARGIEGYLLGVHEPVPDCEIVSAVFRARRPFHPGRLHELLAAVNAPVLRSRGVLWLASQPDTAVAWEFAGGGLTLGSLGRWLVDVPDEGWAEASAQRRLAAALNWDPYYGDRENYLVFIGFDLDPVELHRVLAGCLLSDAELADGEAGWRHYPDPFAGCFPVPEPNSAGRTA</sequence>
<dbReference type="RefSeq" id="WP_192766745.1">
    <property type="nucleotide sequence ID" value="NZ_JADBEB010000001.1"/>
</dbReference>
<keyword evidence="2" id="KW-0378">Hydrolase</keyword>
<dbReference type="InterPro" id="IPR027417">
    <property type="entry name" value="P-loop_NTPase"/>
</dbReference>
<gene>
    <name evidence="7" type="ORF">H4W31_002414</name>
</gene>
<feature type="domain" description="CobW C-terminal" evidence="6">
    <location>
        <begin position="274"/>
        <end position="390"/>
    </location>
</feature>
<dbReference type="Proteomes" id="UP000649753">
    <property type="component" value="Unassembled WGS sequence"/>
</dbReference>
<dbReference type="SUPFAM" id="SSF90002">
    <property type="entry name" value="Hypothetical protein YjiA, C-terminal domain"/>
    <property type="match status" value="1"/>
</dbReference>
<evidence type="ECO:0000256" key="3">
    <source>
        <dbReference type="ARBA" id="ARBA00023186"/>
    </source>
</evidence>
<evidence type="ECO:0000259" key="6">
    <source>
        <dbReference type="SMART" id="SM00833"/>
    </source>
</evidence>
<dbReference type="InterPro" id="IPR051927">
    <property type="entry name" value="Zn_Chap_cDPG_Synth"/>
</dbReference>
<comment type="similarity">
    <text evidence="4">Belongs to the SIMIBI class G3E GTPase family. ZNG1 subfamily.</text>
</comment>
<dbReference type="GO" id="GO:0000166">
    <property type="term" value="F:nucleotide binding"/>
    <property type="evidence" value="ECO:0007669"/>
    <property type="project" value="UniProtKB-KW"/>
</dbReference>
<proteinExistence type="inferred from homology"/>